<evidence type="ECO:0000313" key="5">
    <source>
        <dbReference type="EMBL" id="KPA86344.1"/>
    </source>
</evidence>
<accession>A0A0N0VI14</accession>
<dbReference type="EC" id="2.7.-.-" evidence="4"/>
<evidence type="ECO:0000256" key="3">
    <source>
        <dbReference type="ARBA" id="ARBA00022777"/>
    </source>
</evidence>
<dbReference type="GO" id="GO:0000828">
    <property type="term" value="F:inositol hexakisphosphate kinase activity"/>
    <property type="evidence" value="ECO:0007669"/>
    <property type="project" value="TreeGrafter"/>
</dbReference>
<dbReference type="Gene3D" id="3.30.470.160">
    <property type="entry name" value="Inositol polyphosphate kinase"/>
    <property type="match status" value="1"/>
</dbReference>
<reference evidence="5 6" key="1">
    <citation type="submission" date="2015-07" db="EMBL/GenBank/DDBJ databases">
        <title>High-quality genome of monoxenous trypanosomatid Leptomonas pyrrhocoris.</title>
        <authorList>
            <person name="Flegontov P."/>
            <person name="Butenko A."/>
            <person name="Firsov S."/>
            <person name="Vlcek C."/>
            <person name="Logacheva M.D."/>
            <person name="Field M."/>
            <person name="Filatov D."/>
            <person name="Flegontova O."/>
            <person name="Gerasimov E."/>
            <person name="Jackson A.P."/>
            <person name="Kelly S."/>
            <person name="Opperdoes F."/>
            <person name="O'Reilly A."/>
            <person name="Votypka J."/>
            <person name="Yurchenko V."/>
            <person name="Lukes J."/>
        </authorList>
    </citation>
    <scope>NUCLEOTIDE SEQUENCE [LARGE SCALE GENOMIC DNA]</scope>
    <source>
        <strain evidence="5">H10</strain>
    </source>
</reference>
<keyword evidence="6" id="KW-1185">Reference proteome</keyword>
<dbReference type="EMBL" id="LGTL01000001">
    <property type="protein sequence ID" value="KPA86344.1"/>
    <property type="molecule type" value="Genomic_DNA"/>
</dbReference>
<keyword evidence="2 4" id="KW-0808">Transferase</keyword>
<dbReference type="GO" id="GO:0005737">
    <property type="term" value="C:cytoplasm"/>
    <property type="evidence" value="ECO:0007669"/>
    <property type="project" value="TreeGrafter"/>
</dbReference>
<dbReference type="InterPro" id="IPR005522">
    <property type="entry name" value="IPK"/>
</dbReference>
<proteinExistence type="inferred from homology"/>
<comment type="caution">
    <text evidence="5">The sequence shown here is derived from an EMBL/GenBank/DDBJ whole genome shotgun (WGS) entry which is preliminary data.</text>
</comment>
<organism evidence="5 6">
    <name type="scientific">Leptomonas pyrrhocoris</name>
    <name type="common">Firebug parasite</name>
    <dbReference type="NCBI Taxonomy" id="157538"/>
    <lineage>
        <taxon>Eukaryota</taxon>
        <taxon>Discoba</taxon>
        <taxon>Euglenozoa</taxon>
        <taxon>Kinetoplastea</taxon>
        <taxon>Metakinetoplastina</taxon>
        <taxon>Trypanosomatida</taxon>
        <taxon>Trypanosomatidae</taxon>
        <taxon>Leishmaniinae</taxon>
        <taxon>Leptomonas</taxon>
    </lineage>
</organism>
<dbReference type="OMA" id="STWRKFN"/>
<dbReference type="RefSeq" id="XP_015664783.1">
    <property type="nucleotide sequence ID" value="XM_015796775.1"/>
</dbReference>
<dbReference type="PANTHER" id="PTHR12400:SF21">
    <property type="entry name" value="KINASE"/>
    <property type="match status" value="1"/>
</dbReference>
<dbReference type="VEuPathDB" id="TriTrypDB:LpyrH10_01_5470"/>
<dbReference type="Pfam" id="PF03770">
    <property type="entry name" value="IPK"/>
    <property type="match status" value="1"/>
</dbReference>
<keyword evidence="3 4" id="KW-0418">Kinase</keyword>
<dbReference type="PANTHER" id="PTHR12400">
    <property type="entry name" value="INOSITOL POLYPHOSPHATE KINASE"/>
    <property type="match status" value="1"/>
</dbReference>
<comment type="similarity">
    <text evidence="1 4">Belongs to the inositol phosphokinase (IPK) family.</text>
</comment>
<sequence length="384" mass="42007">MSQGANSSPQFEAVGGHKSSIFYGQSTRDGRSTLRKTTTAWEVLYYLAMELAKDGEEGEGEADAAAAASNGSDSIRIKFIHAMGKLASLTPTLFALRFPAKFVPKAVELHPYVGQRGKWIVLEEGSPARTLVGPLFHELFDGAESLKGFDGEYDTGVWGIGLVNEASGMTKTCAMDVKIGFIRHSPLTPQDKVARVLMKEHNSLMRHTALRICGCHRYISADPSNRRGESEGEAAQFTRELFGKEIGYAVSDVAELSTCLKLFFSSGVPLAKVTEDGTLVFPAEALADVSETEKCKADKRIADIRAAIRALLQFFEETPQGIFLLQRMAFVSTSVLLFYDAAASPAAARLRLIDFARSTWRKFNYDESTVGFVQGLKNLDAYLS</sequence>
<evidence type="ECO:0000313" key="6">
    <source>
        <dbReference type="Proteomes" id="UP000037923"/>
    </source>
</evidence>
<protein>
    <recommendedName>
        <fullName evidence="4">Kinase</fullName>
        <ecNumber evidence="4">2.7.-.-</ecNumber>
    </recommendedName>
</protein>
<dbReference type="GO" id="GO:0046854">
    <property type="term" value="P:phosphatidylinositol phosphate biosynthetic process"/>
    <property type="evidence" value="ECO:0007669"/>
    <property type="project" value="TreeGrafter"/>
</dbReference>
<evidence type="ECO:0000256" key="2">
    <source>
        <dbReference type="ARBA" id="ARBA00022679"/>
    </source>
</evidence>
<dbReference type="OrthoDB" id="2573163at2759"/>
<dbReference type="GO" id="GO:0005634">
    <property type="term" value="C:nucleus"/>
    <property type="evidence" value="ECO:0007669"/>
    <property type="project" value="TreeGrafter"/>
</dbReference>
<gene>
    <name evidence="5" type="ORF">ABB37_00547</name>
</gene>
<dbReference type="Proteomes" id="UP000037923">
    <property type="component" value="Unassembled WGS sequence"/>
</dbReference>
<evidence type="ECO:0000256" key="4">
    <source>
        <dbReference type="RuleBase" id="RU363090"/>
    </source>
</evidence>
<dbReference type="AlphaFoldDB" id="A0A0N0VI14"/>
<dbReference type="InterPro" id="IPR038286">
    <property type="entry name" value="IPK_sf"/>
</dbReference>
<name>A0A0N0VI14_LEPPY</name>
<dbReference type="SUPFAM" id="SSF56104">
    <property type="entry name" value="SAICAR synthase-like"/>
    <property type="match status" value="1"/>
</dbReference>
<dbReference type="GeneID" id="26900844"/>
<dbReference type="GO" id="GO:0032958">
    <property type="term" value="P:inositol phosphate biosynthetic process"/>
    <property type="evidence" value="ECO:0007669"/>
    <property type="project" value="InterPro"/>
</dbReference>
<evidence type="ECO:0000256" key="1">
    <source>
        <dbReference type="ARBA" id="ARBA00007374"/>
    </source>
</evidence>